<sequence>MSDKSLENGEEMASDSSSSKRMKEMSIDRLSALPDDVLIHILSYLGGVRESAVTSVLSKRWEFLWTELPRLEFKENSEEPDKIREFVAMVNRSLLIRIGTHLEKFYVNFRYDKSFASDVDSCLDFVLKNKVKEVCLGLRFVSGDELYGLPETMYSNSSLTWFSVSACDMDTLTKIEWRSLTRLEIKDSRLTQHVIENILSGCPVLHTMDLVECLGFSCLDIKSQNLYELKIHDHDEDKVGPLLEISAPYVQTLDISFNPEERKLVLNNIKSLVTAKINFLNYRMNMDDVESTIDELFEILKDVKELKLGGDLFEVLSEFVLNGWQLPVSRRKCLTIDTFYENENNISGLFALLKFSPDLERLAIKGLETDMDIWYEDETWDLDCDLLHLKTVTITEAEDPPSSVPMLAVARTLLKRATALEEMTIRPGVRELNDHIKISERLLSYPRSSGKVVIRLC</sequence>
<proteinExistence type="predicted"/>
<protein>
    <recommendedName>
        <fullName evidence="6">F-box domain-containing protein</fullName>
    </recommendedName>
</protein>
<dbReference type="PANTHER" id="PTHR31900">
    <property type="entry name" value="F-BOX/RNI SUPERFAMILY PROTEIN-RELATED"/>
    <property type="match status" value="1"/>
</dbReference>
<evidence type="ECO:0000259" key="2">
    <source>
        <dbReference type="Pfam" id="PF00646"/>
    </source>
</evidence>
<dbReference type="InterPro" id="IPR050232">
    <property type="entry name" value="FBL13/AtMIF1-like"/>
</dbReference>
<dbReference type="InterPro" id="IPR055357">
    <property type="entry name" value="LRR_At1g61320_AtMIF1"/>
</dbReference>
<dbReference type="InterPro" id="IPR036047">
    <property type="entry name" value="F-box-like_dom_sf"/>
</dbReference>
<dbReference type="InterPro" id="IPR001810">
    <property type="entry name" value="F-box_dom"/>
</dbReference>
<feature type="domain" description="At1g61320/AtMIF1 LRR" evidence="3">
    <location>
        <begin position="109"/>
        <end position="425"/>
    </location>
</feature>
<organism evidence="4 5">
    <name type="scientific">Castilleja foliolosa</name>
    <dbReference type="NCBI Taxonomy" id="1961234"/>
    <lineage>
        <taxon>Eukaryota</taxon>
        <taxon>Viridiplantae</taxon>
        <taxon>Streptophyta</taxon>
        <taxon>Embryophyta</taxon>
        <taxon>Tracheophyta</taxon>
        <taxon>Spermatophyta</taxon>
        <taxon>Magnoliopsida</taxon>
        <taxon>eudicotyledons</taxon>
        <taxon>Gunneridae</taxon>
        <taxon>Pentapetalae</taxon>
        <taxon>asterids</taxon>
        <taxon>lamiids</taxon>
        <taxon>Lamiales</taxon>
        <taxon>Orobanchaceae</taxon>
        <taxon>Pedicularideae</taxon>
        <taxon>Castillejinae</taxon>
        <taxon>Castilleja</taxon>
    </lineage>
</organism>
<dbReference type="EMBL" id="JAVIJP010000005">
    <property type="protein sequence ID" value="KAL3653054.1"/>
    <property type="molecule type" value="Genomic_DNA"/>
</dbReference>
<dbReference type="SUPFAM" id="SSF52047">
    <property type="entry name" value="RNI-like"/>
    <property type="match status" value="1"/>
</dbReference>
<dbReference type="Pfam" id="PF00646">
    <property type="entry name" value="F-box"/>
    <property type="match status" value="1"/>
</dbReference>
<evidence type="ECO:0000313" key="5">
    <source>
        <dbReference type="Proteomes" id="UP001632038"/>
    </source>
</evidence>
<dbReference type="Gene3D" id="1.20.1280.50">
    <property type="match status" value="1"/>
</dbReference>
<evidence type="ECO:0000313" key="4">
    <source>
        <dbReference type="EMBL" id="KAL3653054.1"/>
    </source>
</evidence>
<name>A0ABD3EFQ1_9LAMI</name>
<accession>A0ABD3EFQ1</accession>
<feature type="region of interest" description="Disordered" evidence="1">
    <location>
        <begin position="1"/>
        <end position="21"/>
    </location>
</feature>
<comment type="caution">
    <text evidence="4">The sequence shown here is derived from an EMBL/GenBank/DDBJ whole genome shotgun (WGS) entry which is preliminary data.</text>
</comment>
<gene>
    <name evidence="4" type="ORF">CASFOL_002735</name>
</gene>
<dbReference type="PANTHER" id="PTHR31900:SF32">
    <property type="entry name" value="F-BOX_RNI_FBD-LIKE DOMAIN PROTEIN"/>
    <property type="match status" value="1"/>
</dbReference>
<reference evidence="5" key="1">
    <citation type="journal article" date="2024" name="IScience">
        <title>Strigolactones Initiate the Formation of Haustorium-like Structures in Castilleja.</title>
        <authorList>
            <person name="Buerger M."/>
            <person name="Peterson D."/>
            <person name="Chory J."/>
        </authorList>
    </citation>
    <scope>NUCLEOTIDE SEQUENCE [LARGE SCALE GENOMIC DNA]</scope>
</reference>
<dbReference type="SUPFAM" id="SSF81383">
    <property type="entry name" value="F-box domain"/>
    <property type="match status" value="1"/>
</dbReference>
<dbReference type="Gene3D" id="3.80.10.10">
    <property type="entry name" value="Ribonuclease Inhibitor"/>
    <property type="match status" value="1"/>
</dbReference>
<dbReference type="Proteomes" id="UP001632038">
    <property type="component" value="Unassembled WGS sequence"/>
</dbReference>
<feature type="domain" description="F-box" evidence="2">
    <location>
        <begin position="30"/>
        <end position="70"/>
    </location>
</feature>
<dbReference type="InterPro" id="IPR032675">
    <property type="entry name" value="LRR_dom_sf"/>
</dbReference>
<evidence type="ECO:0000256" key="1">
    <source>
        <dbReference type="SAM" id="MobiDB-lite"/>
    </source>
</evidence>
<dbReference type="AlphaFoldDB" id="A0ABD3EFQ1"/>
<evidence type="ECO:0008006" key="6">
    <source>
        <dbReference type="Google" id="ProtNLM"/>
    </source>
</evidence>
<dbReference type="Pfam" id="PF23622">
    <property type="entry name" value="LRR_At1g61320_AtMIF1"/>
    <property type="match status" value="1"/>
</dbReference>
<evidence type="ECO:0000259" key="3">
    <source>
        <dbReference type="Pfam" id="PF23622"/>
    </source>
</evidence>
<keyword evidence="5" id="KW-1185">Reference proteome</keyword>